<organism evidence="1 2">
    <name type="scientific">Nemorincola caseinilytica</name>
    <dbReference type="NCBI Taxonomy" id="2054315"/>
    <lineage>
        <taxon>Bacteria</taxon>
        <taxon>Pseudomonadati</taxon>
        <taxon>Bacteroidota</taxon>
        <taxon>Chitinophagia</taxon>
        <taxon>Chitinophagales</taxon>
        <taxon>Chitinophagaceae</taxon>
        <taxon>Nemorincola</taxon>
    </lineage>
</organism>
<dbReference type="EMBL" id="BAABFA010000010">
    <property type="protein sequence ID" value="GAA4465486.1"/>
    <property type="molecule type" value="Genomic_DNA"/>
</dbReference>
<evidence type="ECO:0000313" key="2">
    <source>
        <dbReference type="Proteomes" id="UP001500067"/>
    </source>
</evidence>
<gene>
    <name evidence="1" type="ORF">GCM10023093_17750</name>
</gene>
<dbReference type="Proteomes" id="UP001500067">
    <property type="component" value="Unassembled WGS sequence"/>
</dbReference>
<name>A0ABP8NGP1_9BACT</name>
<dbReference type="RefSeq" id="WP_345081781.1">
    <property type="nucleotide sequence ID" value="NZ_BAABFA010000010.1"/>
</dbReference>
<proteinExistence type="predicted"/>
<reference evidence="2" key="1">
    <citation type="journal article" date="2019" name="Int. J. Syst. Evol. Microbiol.">
        <title>The Global Catalogue of Microorganisms (GCM) 10K type strain sequencing project: providing services to taxonomists for standard genome sequencing and annotation.</title>
        <authorList>
            <consortium name="The Broad Institute Genomics Platform"/>
            <consortium name="The Broad Institute Genome Sequencing Center for Infectious Disease"/>
            <person name="Wu L."/>
            <person name="Ma J."/>
        </authorList>
    </citation>
    <scope>NUCLEOTIDE SEQUENCE [LARGE SCALE GENOMIC DNA]</scope>
    <source>
        <strain evidence="2">JCM 32105</strain>
    </source>
</reference>
<protein>
    <submittedName>
        <fullName evidence="1">Uncharacterized protein</fullName>
    </submittedName>
</protein>
<sequence length="398" mass="46430">MDLFSLLIRSTPDSITKLQEKLAAINASDEVIEIAGNIIETWEKHSSQEDGSIDLSEWSLGDAYDMFEWMADFSGHIWMQLYKIDFLLKYQEWNLRDVEKEIKLIVKYQSKVYDQPEAFLYSEEELTDPEKNEVREYFRISERFYQLNHLTEIAINSTVSWVYGRYIAFHYFLVDKLKELKGELSVRQHALLSYYLQEAQIDAPFGYDWDSGEVENPTRDINSYATEHGLNPNGFKQLFNKVKSNIDGEEVRTRNEIDNIRDLNRVAEVLNSSPHSQYYSEAIRLVNADLDVASLKNLNGTQHALLCIYKQESGEEPRFDSLDTTKTVAIENYALKYAIEKNHFRTTYYRLVGNKRWLSGKYAARDIETIIEKLGDFPKAKKLALADLNEVEKRKDNL</sequence>
<accession>A0ABP8NGP1</accession>
<evidence type="ECO:0000313" key="1">
    <source>
        <dbReference type="EMBL" id="GAA4465486.1"/>
    </source>
</evidence>
<keyword evidence="2" id="KW-1185">Reference proteome</keyword>
<comment type="caution">
    <text evidence="1">The sequence shown here is derived from an EMBL/GenBank/DDBJ whole genome shotgun (WGS) entry which is preliminary data.</text>
</comment>